<keyword evidence="2" id="KW-1185">Reference proteome</keyword>
<dbReference type="OrthoDB" id="1442930at2"/>
<dbReference type="RefSeq" id="WP_102757061.1">
    <property type="nucleotide sequence ID" value="NZ_CP025791.1"/>
</dbReference>
<name>A0A2K9PTN1_9FLAO</name>
<dbReference type="Proteomes" id="UP000235826">
    <property type="component" value="Chromosome"/>
</dbReference>
<dbReference type="EMBL" id="CP025791">
    <property type="protein sequence ID" value="AUP80415.1"/>
    <property type="molecule type" value="Genomic_DNA"/>
</dbReference>
<accession>A0A2K9PTN1</accession>
<protein>
    <submittedName>
        <fullName evidence="1">Uncharacterized protein</fullName>
    </submittedName>
</protein>
<sequence length="75" mass="8531">MKKIVYSLMPVRGHYNNFIQMGFSYTNPQARIDVSGGNIKSPYYGTGAVTDRETSVLSMDEQCRYCLTIPFLLNK</sequence>
<dbReference type="KEGG" id="fek:C1H87_17535"/>
<dbReference type="AlphaFoldDB" id="A0A2K9PTN1"/>
<organism evidence="1 2">
    <name type="scientific">Flavivirga eckloniae</name>
    <dbReference type="NCBI Taxonomy" id="1803846"/>
    <lineage>
        <taxon>Bacteria</taxon>
        <taxon>Pseudomonadati</taxon>
        <taxon>Bacteroidota</taxon>
        <taxon>Flavobacteriia</taxon>
        <taxon>Flavobacteriales</taxon>
        <taxon>Flavobacteriaceae</taxon>
        <taxon>Flavivirga</taxon>
    </lineage>
</organism>
<evidence type="ECO:0000313" key="2">
    <source>
        <dbReference type="Proteomes" id="UP000235826"/>
    </source>
</evidence>
<evidence type="ECO:0000313" key="1">
    <source>
        <dbReference type="EMBL" id="AUP80415.1"/>
    </source>
</evidence>
<gene>
    <name evidence="1" type="ORF">C1H87_17535</name>
</gene>
<proteinExistence type="predicted"/>
<reference evidence="1 2" key="1">
    <citation type="submission" date="2018-01" db="EMBL/GenBank/DDBJ databases">
        <title>Complete genome sequence of Flavivirga eckloniae ECD14 isolated from seaweed Ecklonia cava.</title>
        <authorList>
            <person name="Lee J.H."/>
            <person name="Baik K.S."/>
            <person name="Seong C.N."/>
        </authorList>
    </citation>
    <scope>NUCLEOTIDE SEQUENCE [LARGE SCALE GENOMIC DNA]</scope>
    <source>
        <strain evidence="1 2">ECD14</strain>
    </source>
</reference>